<feature type="region of interest" description="Disordered" evidence="1">
    <location>
        <begin position="112"/>
        <end position="135"/>
    </location>
</feature>
<feature type="compositionally biased region" description="Pro residues" evidence="1">
    <location>
        <begin position="178"/>
        <end position="187"/>
    </location>
</feature>
<accession>Q0JJG0</accession>
<gene>
    <name evidence="2" type="ordered locus">Os01g0740700</name>
</gene>
<evidence type="ECO:0000256" key="1">
    <source>
        <dbReference type="SAM" id="MobiDB-lite"/>
    </source>
</evidence>
<reference evidence="2 3" key="1">
    <citation type="journal article" date="2005" name="Nature">
        <title>The map-based sequence of the rice genome.</title>
        <authorList>
            <consortium name="International rice genome sequencing project (IRGSP)"/>
            <person name="Matsumoto T."/>
            <person name="Wu J."/>
            <person name="Kanamori H."/>
            <person name="Katayose Y."/>
            <person name="Fujisawa M."/>
            <person name="Namiki N."/>
            <person name="Mizuno H."/>
            <person name="Yamamoto K."/>
            <person name="Antonio B.A."/>
            <person name="Baba T."/>
            <person name="Sakata K."/>
            <person name="Nagamura Y."/>
            <person name="Aoki H."/>
            <person name="Arikawa K."/>
            <person name="Arita K."/>
            <person name="Bito T."/>
            <person name="Chiden Y."/>
            <person name="Fujitsuka N."/>
            <person name="Fukunaka R."/>
            <person name="Hamada M."/>
            <person name="Harada C."/>
            <person name="Hayashi A."/>
            <person name="Hijishita S."/>
            <person name="Honda M."/>
            <person name="Hosokawa S."/>
            <person name="Ichikawa Y."/>
            <person name="Idonuma A."/>
            <person name="Iijima M."/>
            <person name="Ikeda M."/>
            <person name="Ikeno M."/>
            <person name="Ito K."/>
            <person name="Ito S."/>
            <person name="Ito T."/>
            <person name="Ito Y."/>
            <person name="Ito Y."/>
            <person name="Iwabuchi A."/>
            <person name="Kamiya K."/>
            <person name="Karasawa W."/>
            <person name="Kurita K."/>
            <person name="Katagiri S."/>
            <person name="Kikuta A."/>
            <person name="Kobayashi H."/>
            <person name="Kobayashi N."/>
            <person name="Machita K."/>
            <person name="Maehara T."/>
            <person name="Masukawa M."/>
            <person name="Mizubayashi T."/>
            <person name="Mukai Y."/>
            <person name="Nagasaki H."/>
            <person name="Nagata Y."/>
            <person name="Naito S."/>
            <person name="Nakashima M."/>
            <person name="Nakama Y."/>
            <person name="Nakamichi Y."/>
            <person name="Nakamura M."/>
            <person name="Meguro A."/>
            <person name="Negishi M."/>
            <person name="Ohta I."/>
            <person name="Ohta T."/>
            <person name="Okamoto M."/>
            <person name="Ono N."/>
            <person name="Saji S."/>
            <person name="Sakaguchi M."/>
            <person name="Sakai K."/>
            <person name="Shibata M."/>
            <person name="Shimokawa T."/>
            <person name="Song J."/>
            <person name="Takazaki Y."/>
            <person name="Terasawa K."/>
            <person name="Tsugane M."/>
            <person name="Tsuji K."/>
            <person name="Ueda S."/>
            <person name="Waki K."/>
            <person name="Yamagata H."/>
            <person name="Yamamoto M."/>
            <person name="Yamamoto S."/>
            <person name="Yamane H."/>
            <person name="Yoshiki S."/>
            <person name="Yoshihara R."/>
            <person name="Yukawa K."/>
            <person name="Zhong H."/>
            <person name="Yano M."/>
            <person name="Yuan Q."/>
            <person name="Ouyang S."/>
            <person name="Liu J."/>
            <person name="Jones K.M."/>
            <person name="Gansberger K."/>
            <person name="Moffat K."/>
            <person name="Hill J."/>
            <person name="Bera J."/>
            <person name="Fadrosh D."/>
            <person name="Jin S."/>
            <person name="Johri S."/>
            <person name="Kim M."/>
            <person name="Overton L."/>
            <person name="Reardon M."/>
            <person name="Tsitrin T."/>
            <person name="Vuong H."/>
            <person name="Weaver B."/>
            <person name="Ciecko A."/>
            <person name="Tallon L."/>
            <person name="Jackson J."/>
            <person name="Pai G."/>
            <person name="Aken S.V."/>
            <person name="Utterback T."/>
            <person name="Reidmuller S."/>
            <person name="Feldblyum T."/>
            <person name="Hsiao J."/>
            <person name="Zismann V."/>
            <person name="Iobst S."/>
            <person name="de Vazeille A.R."/>
            <person name="Buell C.R."/>
            <person name="Ying K."/>
            <person name="Li Y."/>
            <person name="Lu T."/>
            <person name="Huang Y."/>
            <person name="Zhao Q."/>
            <person name="Feng Q."/>
            <person name="Zhang L."/>
            <person name="Zhu J."/>
            <person name="Weng Q."/>
            <person name="Mu J."/>
            <person name="Lu Y."/>
            <person name="Fan D."/>
            <person name="Liu Y."/>
            <person name="Guan J."/>
            <person name="Zhang Y."/>
            <person name="Yu S."/>
            <person name="Liu X."/>
            <person name="Zhang Y."/>
            <person name="Hong G."/>
            <person name="Han B."/>
            <person name="Choisne N."/>
            <person name="Demange N."/>
            <person name="Orjeda G."/>
            <person name="Samain S."/>
            <person name="Cattolico L."/>
            <person name="Pelletier E."/>
            <person name="Couloux A."/>
            <person name="Segurens B."/>
            <person name="Wincker P."/>
            <person name="D'Hont A."/>
            <person name="Scarpelli C."/>
            <person name="Weissenbach J."/>
            <person name="Salanoubat M."/>
            <person name="Quetier F."/>
            <person name="Yu Y."/>
            <person name="Kim H.R."/>
            <person name="Rambo T."/>
            <person name="Currie J."/>
            <person name="Collura K."/>
            <person name="Luo M."/>
            <person name="Yang T."/>
            <person name="Ammiraju J.S.S."/>
            <person name="Engler F."/>
            <person name="Soderlund C."/>
            <person name="Wing R.A."/>
            <person name="Palmer L.E."/>
            <person name="de la Bastide M."/>
            <person name="Spiegel L."/>
            <person name="Nascimento L."/>
            <person name="Zutavern T."/>
            <person name="O'Shaughnessy A."/>
            <person name="Dike S."/>
            <person name="Dedhia N."/>
            <person name="Preston R."/>
            <person name="Balija V."/>
            <person name="McCombie W.R."/>
            <person name="Chow T."/>
            <person name="Chen H."/>
            <person name="Chung M."/>
            <person name="Chen C."/>
            <person name="Shaw J."/>
            <person name="Wu H."/>
            <person name="Hsiao K."/>
            <person name="Chao Y."/>
            <person name="Chu M."/>
            <person name="Cheng C."/>
            <person name="Hour A."/>
            <person name="Lee P."/>
            <person name="Lin S."/>
            <person name="Lin Y."/>
            <person name="Liou J."/>
            <person name="Liu S."/>
            <person name="Hsing Y."/>
            <person name="Raghuvanshi S."/>
            <person name="Mohanty A."/>
            <person name="Bharti A.K."/>
            <person name="Gaur A."/>
            <person name="Gupta V."/>
            <person name="Kumar D."/>
            <person name="Ravi V."/>
            <person name="Vij S."/>
            <person name="Kapur A."/>
            <person name="Khurana P."/>
            <person name="Khurana P."/>
            <person name="Khurana J.P."/>
            <person name="Tyagi A.K."/>
            <person name="Gaikwad K."/>
            <person name="Singh A."/>
            <person name="Dalal V."/>
            <person name="Srivastava S."/>
            <person name="Dixit A."/>
            <person name="Pal A.K."/>
            <person name="Ghazi I.A."/>
            <person name="Yadav M."/>
            <person name="Pandit A."/>
            <person name="Bhargava A."/>
            <person name="Sureshbabu K."/>
            <person name="Batra K."/>
            <person name="Sharma T.R."/>
            <person name="Mohapatra T."/>
            <person name="Singh N.K."/>
            <person name="Messing J."/>
            <person name="Nelson A.B."/>
            <person name="Fuks G."/>
            <person name="Kavchok S."/>
            <person name="Keizer G."/>
            <person name="Linton E."/>
            <person name="Llaca V."/>
            <person name="Song R."/>
            <person name="Tanyolac B."/>
            <person name="Young S."/>
            <person name="Ho-Il K."/>
            <person name="Hahn J.H."/>
            <person name="Sangsakoo G."/>
            <person name="Vanavichit A."/>
            <person name="de Mattos Luiz.A.T."/>
            <person name="Zimmer P.D."/>
            <person name="Malone G."/>
            <person name="Dellagostin O."/>
            <person name="de Oliveira A.C."/>
            <person name="Bevan M."/>
            <person name="Bancroft I."/>
            <person name="Minx P."/>
            <person name="Cordum H."/>
            <person name="Wilson R."/>
            <person name="Cheng Z."/>
            <person name="Jin W."/>
            <person name="Jiang J."/>
            <person name="Leong S.A."/>
            <person name="Iwama H."/>
            <person name="Gojobori T."/>
            <person name="Itoh T."/>
            <person name="Niimura Y."/>
            <person name="Fujii Y."/>
            <person name="Habara T."/>
            <person name="Sakai H."/>
            <person name="Sato Y."/>
            <person name="Wilson G."/>
            <person name="Kumar K."/>
            <person name="McCouch S."/>
            <person name="Juretic N."/>
            <person name="Hoen D."/>
            <person name="Wright S."/>
            <person name="Bruskiewich R."/>
            <person name="Bureau T."/>
            <person name="Miyao A."/>
            <person name="Hirochika H."/>
            <person name="Nishikawa T."/>
            <person name="Kadowaki K."/>
            <person name="Sugiura M."/>
            <person name="Burr B."/>
            <person name="Sasaki T."/>
        </authorList>
    </citation>
    <scope>NUCLEOTIDE SEQUENCE [LARGE SCALE GENOMIC DNA]</scope>
    <source>
        <strain evidence="3">cv. Nipponbare</strain>
    </source>
</reference>
<dbReference type="KEGG" id="dosa:Os01g0740700"/>
<feature type="region of interest" description="Disordered" evidence="1">
    <location>
        <begin position="156"/>
        <end position="193"/>
    </location>
</feature>
<organism evidence="2 3">
    <name type="scientific">Oryza sativa subsp. japonica</name>
    <name type="common">Rice</name>
    <dbReference type="NCBI Taxonomy" id="39947"/>
    <lineage>
        <taxon>Eukaryota</taxon>
        <taxon>Viridiplantae</taxon>
        <taxon>Streptophyta</taxon>
        <taxon>Embryophyta</taxon>
        <taxon>Tracheophyta</taxon>
        <taxon>Spermatophyta</taxon>
        <taxon>Magnoliopsida</taxon>
        <taxon>Liliopsida</taxon>
        <taxon>Poales</taxon>
        <taxon>Poaceae</taxon>
        <taxon>BOP clade</taxon>
        <taxon>Oryzoideae</taxon>
        <taxon>Oryzeae</taxon>
        <taxon>Oryzinae</taxon>
        <taxon>Oryza</taxon>
        <taxon>Oryza sativa</taxon>
    </lineage>
</organism>
<evidence type="ECO:0000313" key="2">
    <source>
        <dbReference type="EMBL" id="BAF06118.1"/>
    </source>
</evidence>
<name>Q0JJG0_ORYSJ</name>
<feature type="non-terminal residue" evidence="2">
    <location>
        <position position="1"/>
    </location>
</feature>
<evidence type="ECO:0000313" key="3">
    <source>
        <dbReference type="Proteomes" id="UP000000763"/>
    </source>
</evidence>
<feature type="compositionally biased region" description="Basic and acidic residues" evidence="1">
    <location>
        <begin position="218"/>
        <end position="234"/>
    </location>
</feature>
<proteinExistence type="predicted"/>
<feature type="region of interest" description="Disordered" evidence="1">
    <location>
        <begin position="1"/>
        <end position="30"/>
    </location>
</feature>
<protein>
    <submittedName>
        <fullName evidence="2">Os01g0740700 protein</fullName>
    </submittedName>
</protein>
<dbReference type="EMBL" id="AP008207">
    <property type="protein sequence ID" value="BAF06118.1"/>
    <property type="molecule type" value="Genomic_DNA"/>
</dbReference>
<sequence>SRPLASLRPRRRRFARARPRASPPLPPRPKAMLPVVFVNGDQTVDLATVTVPPPSPLACRLRSSPVGRISVTGADSRAHTFSLSSSAHSIQLPPSSITAAADAPILRAAGASAGQGDRAAPAMSSSSSFPPASSSPLASPSALGFVVAPSPPPGWFRRIAERPPPLSCHADRGVSEDQPPPDPLRPSDPPRRCPLRLPLHLAVARFGRRPCRSTGLESEIRRRERIERDREKRE</sequence>
<feature type="region of interest" description="Disordered" evidence="1">
    <location>
        <begin position="212"/>
        <end position="234"/>
    </location>
</feature>
<dbReference type="AlphaFoldDB" id="Q0JJG0"/>
<feature type="compositionally biased region" description="Basic residues" evidence="1">
    <location>
        <begin position="8"/>
        <end position="19"/>
    </location>
</feature>
<reference evidence="3" key="2">
    <citation type="journal article" date="2008" name="Nucleic Acids Res.">
        <title>The rice annotation project database (RAP-DB): 2008 update.</title>
        <authorList>
            <consortium name="The rice annotation project (RAP)"/>
        </authorList>
    </citation>
    <scope>GENOME REANNOTATION</scope>
    <source>
        <strain evidence="3">cv. Nipponbare</strain>
    </source>
</reference>
<feature type="compositionally biased region" description="Low complexity" evidence="1">
    <location>
        <begin position="119"/>
        <end position="135"/>
    </location>
</feature>
<dbReference type="Proteomes" id="UP000000763">
    <property type="component" value="Chromosome 1"/>
</dbReference>